<reference evidence="1 2" key="1">
    <citation type="journal article" date="2021" name="Elife">
        <title>Chloroplast acquisition without the gene transfer in kleptoplastic sea slugs, Plakobranchus ocellatus.</title>
        <authorList>
            <person name="Maeda T."/>
            <person name="Takahashi S."/>
            <person name="Yoshida T."/>
            <person name="Shimamura S."/>
            <person name="Takaki Y."/>
            <person name="Nagai Y."/>
            <person name="Toyoda A."/>
            <person name="Suzuki Y."/>
            <person name="Arimoto A."/>
            <person name="Ishii H."/>
            <person name="Satoh N."/>
            <person name="Nishiyama T."/>
            <person name="Hasebe M."/>
            <person name="Maruyama T."/>
            <person name="Minagawa J."/>
            <person name="Obokata J."/>
            <person name="Shigenobu S."/>
        </authorList>
    </citation>
    <scope>NUCLEOTIDE SEQUENCE [LARGE SCALE GENOMIC DNA]</scope>
</reference>
<dbReference type="AlphaFoldDB" id="A0AAV4ABJ0"/>
<keyword evidence="2" id="KW-1185">Reference proteome</keyword>
<protein>
    <submittedName>
        <fullName evidence="1">Peptidase m20 domain-containing protein 2</fullName>
    </submittedName>
</protein>
<accession>A0AAV4ABJ0</accession>
<organism evidence="1 2">
    <name type="scientific">Plakobranchus ocellatus</name>
    <dbReference type="NCBI Taxonomy" id="259542"/>
    <lineage>
        <taxon>Eukaryota</taxon>
        <taxon>Metazoa</taxon>
        <taxon>Spiralia</taxon>
        <taxon>Lophotrochozoa</taxon>
        <taxon>Mollusca</taxon>
        <taxon>Gastropoda</taxon>
        <taxon>Heterobranchia</taxon>
        <taxon>Euthyneura</taxon>
        <taxon>Panpulmonata</taxon>
        <taxon>Sacoglossa</taxon>
        <taxon>Placobranchoidea</taxon>
        <taxon>Plakobranchidae</taxon>
        <taxon>Plakobranchus</taxon>
    </lineage>
</organism>
<proteinExistence type="predicted"/>
<gene>
    <name evidence="1" type="ORF">PoB_003061800</name>
</gene>
<dbReference type="Proteomes" id="UP000735302">
    <property type="component" value="Unassembled WGS sequence"/>
</dbReference>
<sequence>MVKNPRISSLCGPVNRVTGSLGYNAPPSLETKLAPANSRVFQCMFKVSEITKKTTCRKDKVSYLCTFGLGPYFLQQIKDKMTRSNGFVLMFDESLSRDLDKEQMDLHFRMWNMDKVRSENS</sequence>
<evidence type="ECO:0000313" key="2">
    <source>
        <dbReference type="Proteomes" id="UP000735302"/>
    </source>
</evidence>
<dbReference type="EMBL" id="BLXT01003735">
    <property type="protein sequence ID" value="GFO04113.1"/>
    <property type="molecule type" value="Genomic_DNA"/>
</dbReference>
<name>A0AAV4ABJ0_9GAST</name>
<evidence type="ECO:0000313" key="1">
    <source>
        <dbReference type="EMBL" id="GFO04113.1"/>
    </source>
</evidence>
<comment type="caution">
    <text evidence="1">The sequence shown here is derived from an EMBL/GenBank/DDBJ whole genome shotgun (WGS) entry which is preliminary data.</text>
</comment>